<dbReference type="Pfam" id="PF09994">
    <property type="entry name" value="T6SS_Tle1-like_cat"/>
    <property type="match status" value="1"/>
</dbReference>
<sequence length="451" mass="51189">MNKNSDDNSVISVGIFFDDTGNNGMNVLSPDKLLDNNESYYGAFTNIYKLYSLFIGDERLYIEGIGTVTGSEDNNFAMATCANPPYGNGYSSDDKLQKAENFVQEIFSRGHGEYHFYLYGFGRGGMLVRTFCNRLLAHYSTEYIKIRFLGVFDTVESKPFNTYDLSLSQKVERSLHLCAVNESRFFFPLTGFFENSKAMLDQQYRSGDVVWKEIFVPGAHADVGGGYLDGPQSVFISTDFINAEDVRNYISDIRNAKTDAGGIRIWDALLSGYRIKKGDTYSQAYITRDKVYHDLSKVYGKLMLEETNDTSVVFSTDTGLYFEQGSGKHAFLSHFYTELRNYAKYLLPEMKPVYDYEKFTNYIHISSNFGLYSEALLKKSHQEINAELINNGLNVSSSTVLNKDNQTRLSVELHLPEDSFVADFLYGTNVPNNDIWIRSIVKSTVTQKVIQ</sequence>
<evidence type="ECO:0000313" key="3">
    <source>
        <dbReference type="Proteomes" id="UP000035213"/>
    </source>
</evidence>
<protein>
    <recommendedName>
        <fullName evidence="1">T6SS Phospholipase effector Tle1-like catalytic domain-containing protein</fullName>
    </recommendedName>
</protein>
<gene>
    <name evidence="2" type="ORF">OK18_03115</name>
</gene>
<dbReference type="EMBL" id="CP009928">
    <property type="protein sequence ID" value="AKK71763.1"/>
    <property type="molecule type" value="Genomic_DNA"/>
</dbReference>
<proteinExistence type="predicted"/>
<name>A0A0G3M194_CHRGL</name>
<reference evidence="2 3" key="1">
    <citation type="submission" date="2014-11" db="EMBL/GenBank/DDBJ databases">
        <authorList>
            <person name="Park G.-S."/>
            <person name="Hong S.-J."/>
            <person name="Jung B.K."/>
            <person name="Khan A.R."/>
            <person name="Kwak Y."/>
            <person name="Shin J.-H."/>
        </authorList>
    </citation>
    <scope>NUCLEOTIDE SEQUENCE [LARGE SCALE GENOMIC DNA]</scope>
    <source>
        <strain evidence="2 3">DSM 27622</strain>
    </source>
</reference>
<evidence type="ECO:0000313" key="2">
    <source>
        <dbReference type="EMBL" id="AKK71763.1"/>
    </source>
</evidence>
<dbReference type="OrthoDB" id="4378831at2"/>
<dbReference type="Proteomes" id="UP000035213">
    <property type="component" value="Chromosome"/>
</dbReference>
<dbReference type="InterPro" id="IPR018712">
    <property type="entry name" value="Tle1-like_cat"/>
</dbReference>
<organism evidence="2 3">
    <name type="scientific">Chryseobacterium gallinarum</name>
    <dbReference type="NCBI Taxonomy" id="1324352"/>
    <lineage>
        <taxon>Bacteria</taxon>
        <taxon>Pseudomonadati</taxon>
        <taxon>Bacteroidota</taxon>
        <taxon>Flavobacteriia</taxon>
        <taxon>Flavobacteriales</taxon>
        <taxon>Weeksellaceae</taxon>
        <taxon>Chryseobacterium group</taxon>
        <taxon>Chryseobacterium</taxon>
    </lineage>
</organism>
<evidence type="ECO:0000259" key="1">
    <source>
        <dbReference type="Pfam" id="PF09994"/>
    </source>
</evidence>
<dbReference type="AlphaFoldDB" id="A0A0G3M194"/>
<dbReference type="PANTHER" id="PTHR33840:SF1">
    <property type="entry name" value="TLE1 PHOSPHOLIPASE DOMAIN-CONTAINING PROTEIN"/>
    <property type="match status" value="1"/>
</dbReference>
<dbReference type="PATRIC" id="fig|1324352.5.peg.672"/>
<dbReference type="KEGG" id="cgn:OK18_03115"/>
<dbReference type="PANTHER" id="PTHR33840">
    <property type="match status" value="1"/>
</dbReference>
<feature type="domain" description="T6SS Phospholipase effector Tle1-like catalytic" evidence="1">
    <location>
        <begin position="140"/>
        <end position="230"/>
    </location>
</feature>
<dbReference type="STRING" id="1324352.OK18_03115"/>
<dbReference type="RefSeq" id="WP_053327049.1">
    <property type="nucleotide sequence ID" value="NZ_CP009928.1"/>
</dbReference>
<accession>A0A0G3M194</accession>